<organism evidence="1 2">
    <name type="scientific">Thanatephorus cucumeris (strain AG1-IA)</name>
    <name type="common">Rice sheath blight fungus</name>
    <name type="synonym">Rhizoctonia solani</name>
    <dbReference type="NCBI Taxonomy" id="983506"/>
    <lineage>
        <taxon>Eukaryota</taxon>
        <taxon>Fungi</taxon>
        <taxon>Dikarya</taxon>
        <taxon>Basidiomycota</taxon>
        <taxon>Agaricomycotina</taxon>
        <taxon>Agaricomycetes</taxon>
        <taxon>Cantharellales</taxon>
        <taxon>Ceratobasidiaceae</taxon>
        <taxon>Rhizoctonia</taxon>
        <taxon>Rhizoctonia solani AG-1</taxon>
    </lineage>
</organism>
<proteinExistence type="predicted"/>
<protein>
    <submittedName>
        <fullName evidence="1">Uncharacterized protein</fullName>
    </submittedName>
</protein>
<dbReference type="Proteomes" id="UP000011668">
    <property type="component" value="Unassembled WGS sequence"/>
</dbReference>
<dbReference type="EMBL" id="AFRT01000629">
    <property type="protein sequence ID" value="ELU43019.1"/>
    <property type="molecule type" value="Genomic_DNA"/>
</dbReference>
<comment type="caution">
    <text evidence="1">The sequence shown here is derived from an EMBL/GenBank/DDBJ whole genome shotgun (WGS) entry which is preliminary data.</text>
</comment>
<keyword evidence="2" id="KW-1185">Reference proteome</keyword>
<name>L8X313_THACA</name>
<evidence type="ECO:0000313" key="1">
    <source>
        <dbReference type="EMBL" id="ELU43019.1"/>
    </source>
</evidence>
<reference evidence="1 2" key="1">
    <citation type="journal article" date="2013" name="Nat. Commun.">
        <title>The evolution and pathogenic mechanisms of the rice sheath blight pathogen.</title>
        <authorList>
            <person name="Zheng A."/>
            <person name="Lin R."/>
            <person name="Xu L."/>
            <person name="Qin P."/>
            <person name="Tang C."/>
            <person name="Ai P."/>
            <person name="Zhang D."/>
            <person name="Liu Y."/>
            <person name="Sun Z."/>
            <person name="Feng H."/>
            <person name="Wang Y."/>
            <person name="Chen Y."/>
            <person name="Liang X."/>
            <person name="Fu R."/>
            <person name="Li Q."/>
            <person name="Zhang J."/>
            <person name="Yu X."/>
            <person name="Xie Z."/>
            <person name="Ding L."/>
            <person name="Guan P."/>
            <person name="Tang J."/>
            <person name="Liang Y."/>
            <person name="Wang S."/>
            <person name="Deng Q."/>
            <person name="Li S."/>
            <person name="Zhu J."/>
            <person name="Wang L."/>
            <person name="Liu H."/>
            <person name="Li P."/>
        </authorList>
    </citation>
    <scope>NUCLEOTIDE SEQUENCE [LARGE SCALE GENOMIC DNA]</scope>
    <source>
        <strain evidence="2">AG-1 IA</strain>
    </source>
</reference>
<gene>
    <name evidence="1" type="ORF">AG1IA_02953</name>
</gene>
<evidence type="ECO:0000313" key="2">
    <source>
        <dbReference type="Proteomes" id="UP000011668"/>
    </source>
</evidence>
<dbReference type="AlphaFoldDB" id="L8X313"/>
<dbReference type="HOGENOM" id="CLU_2962517_0_0_1"/>
<sequence>MVKANIGLDAATIDILSADLVLGVGSDILEVIKRAGRLGLKRIRFYTSRRDLDRVLTIS</sequence>
<accession>L8X313</accession>